<dbReference type="Pfam" id="PF13556">
    <property type="entry name" value="HTH_30"/>
    <property type="match status" value="1"/>
</dbReference>
<proteinExistence type="inferred from homology"/>
<dbReference type="PANTHER" id="PTHR33744:SF1">
    <property type="entry name" value="DNA-BINDING TRANSCRIPTIONAL ACTIVATOR ADER"/>
    <property type="match status" value="1"/>
</dbReference>
<dbReference type="AlphaFoldDB" id="A0A4R8QVR9"/>
<dbReference type="EMBL" id="PECC01000029">
    <property type="protein sequence ID" value="TDZ48015.1"/>
    <property type="molecule type" value="Genomic_DNA"/>
</dbReference>
<organism evidence="3 4">
    <name type="scientific">Mycobacteroides franklinii</name>
    <dbReference type="NCBI Taxonomy" id="948102"/>
    <lineage>
        <taxon>Bacteria</taxon>
        <taxon>Bacillati</taxon>
        <taxon>Actinomycetota</taxon>
        <taxon>Actinomycetes</taxon>
        <taxon>Mycobacteriales</taxon>
        <taxon>Mycobacteriaceae</taxon>
        <taxon>Mycobacteroides</taxon>
    </lineage>
</organism>
<evidence type="ECO:0000313" key="4">
    <source>
        <dbReference type="Proteomes" id="UP000295165"/>
    </source>
</evidence>
<keyword evidence="4" id="KW-1185">Reference proteome</keyword>
<dbReference type="PANTHER" id="PTHR33744">
    <property type="entry name" value="CARBOHYDRATE DIACID REGULATOR"/>
    <property type="match status" value="1"/>
</dbReference>
<evidence type="ECO:0000256" key="1">
    <source>
        <dbReference type="ARBA" id="ARBA00006754"/>
    </source>
</evidence>
<dbReference type="InterPro" id="IPR042070">
    <property type="entry name" value="PucR_C-HTH_sf"/>
</dbReference>
<reference evidence="3 4" key="1">
    <citation type="journal article" date="2019" name="Sci. Rep.">
        <title>Extended insight into the Mycobacterium chelonae-abscessus complex through whole genome sequencing of Mycobacterium salmoniphilum outbreak and Mycobacterium salmoniphilum-like strains.</title>
        <authorList>
            <person name="Behra P.R.K."/>
            <person name="Das S."/>
            <person name="Pettersson B.M.F."/>
            <person name="Shirreff L."/>
            <person name="DuCote T."/>
            <person name="Jacobsson K.G."/>
            <person name="Ennis D.G."/>
            <person name="Kirsebom L.A."/>
        </authorList>
    </citation>
    <scope>NUCLEOTIDE SEQUENCE [LARGE SCALE GENOMIC DNA]</scope>
    <source>
        <strain evidence="3 4">CCUG 63697</strain>
    </source>
</reference>
<dbReference type="SMART" id="SM00065">
    <property type="entry name" value="GAF"/>
    <property type="match status" value="1"/>
</dbReference>
<evidence type="ECO:0000259" key="2">
    <source>
        <dbReference type="SMART" id="SM00065"/>
    </source>
</evidence>
<protein>
    <submittedName>
        <fullName evidence="3">Purine catabolism regulatory protein</fullName>
    </submittedName>
</protein>
<gene>
    <name evidence="3" type="primary">pucR_2</name>
    <name evidence="3" type="ORF">CCUG63697_04309</name>
</gene>
<sequence length="636" mass="68960">MPYPAHTVATHTRQTGLLGLTEIQASGARDAVPSAGHSALAVLRLLASGTAPDVFEARLKEMARESSPPWSAADLHRARGYAERIYGLIEGQNQREARLSNLVGVGIDLLGCHDLDEASTTLVKRARIMLDADFSFISVRDDSAPEMRHHVRYVDGPTTAINHGLYFPIGDDVGLVSLYRAGQGPVWTADYPSDTRFSRASDGDAAMRSEGVHSLMVMPMEHEGRHFGNLYVGSRTVRSFTAAERSLFASLCSFAGIALARAREFSSNTAQISALERRLELRTTLLDTGAGPGGMDGFVLTAGEQLGVAMRVTGHDGGEIASYKWKPNAHNILTAALTVGDDFHGELSVASLGDGPVSLYPLKIQDLATTAAVVLCGDNRMSLSVSQLRNDLLRDVLDYRQRDSRLVQIYARRLALDLNQPHIVVIVRPERGGLDRASLWSASFASRVGGLRATQDEVVVLLIPGSDAGRAAQTVWDETTAHLRMPVTVSSAGPSDRIESIEDTYQDAMRCMDAMSALGALGTAAAANELGFLGVLLSRHQDVEGFVRSMVGPVIDYDEDRDTDLLQTLDVYFTVGASPTRAAKILHTHPNTVVRRLDRVNELLGDGWQDAERLLDTQLAIKLWKVRGSLLTRQTG</sequence>
<dbReference type="InterPro" id="IPR051448">
    <property type="entry name" value="CdaR-like_regulators"/>
</dbReference>
<name>A0A4R8QVR9_9MYCO</name>
<dbReference type="SUPFAM" id="SSF55781">
    <property type="entry name" value="GAF domain-like"/>
    <property type="match status" value="1"/>
</dbReference>
<dbReference type="Gene3D" id="1.10.10.2840">
    <property type="entry name" value="PucR C-terminal helix-turn-helix domain"/>
    <property type="match status" value="1"/>
</dbReference>
<dbReference type="Pfam" id="PF17853">
    <property type="entry name" value="GGDEF_2"/>
    <property type="match status" value="1"/>
</dbReference>
<dbReference type="Proteomes" id="UP000295165">
    <property type="component" value="Unassembled WGS sequence"/>
</dbReference>
<evidence type="ECO:0000313" key="3">
    <source>
        <dbReference type="EMBL" id="TDZ48015.1"/>
    </source>
</evidence>
<dbReference type="InterPro" id="IPR025736">
    <property type="entry name" value="PucR_C-HTH_dom"/>
</dbReference>
<dbReference type="InterPro" id="IPR041522">
    <property type="entry name" value="CdaR_GGDEF"/>
</dbReference>
<accession>A0A4R8QVR9</accession>
<comment type="similarity">
    <text evidence="1">Belongs to the CdaR family.</text>
</comment>
<dbReference type="InterPro" id="IPR003018">
    <property type="entry name" value="GAF"/>
</dbReference>
<dbReference type="Gene3D" id="3.30.450.40">
    <property type="match status" value="1"/>
</dbReference>
<comment type="caution">
    <text evidence="3">The sequence shown here is derived from an EMBL/GenBank/DDBJ whole genome shotgun (WGS) entry which is preliminary data.</text>
</comment>
<feature type="domain" description="GAF" evidence="2">
    <location>
        <begin position="114"/>
        <end position="269"/>
    </location>
</feature>
<dbReference type="Pfam" id="PF13185">
    <property type="entry name" value="GAF_2"/>
    <property type="match status" value="1"/>
</dbReference>
<dbReference type="InterPro" id="IPR029016">
    <property type="entry name" value="GAF-like_dom_sf"/>
</dbReference>